<evidence type="ECO:0008006" key="3">
    <source>
        <dbReference type="Google" id="ProtNLM"/>
    </source>
</evidence>
<dbReference type="Proteomes" id="UP000830167">
    <property type="component" value="Chromosome"/>
</dbReference>
<protein>
    <recommendedName>
        <fullName evidence="3">Neck protein</fullName>
    </recommendedName>
</protein>
<evidence type="ECO:0000313" key="1">
    <source>
        <dbReference type="EMBL" id="UOF90784.1"/>
    </source>
</evidence>
<proteinExistence type="predicted"/>
<evidence type="ECO:0000313" key="2">
    <source>
        <dbReference type="Proteomes" id="UP000830167"/>
    </source>
</evidence>
<reference evidence="1" key="1">
    <citation type="submission" date="2021-12" db="EMBL/GenBank/DDBJ databases">
        <title>Alicyclobacillaceae gen. nov., sp. nov., isolated from chalcocite enrichment system.</title>
        <authorList>
            <person name="Jiang Z."/>
        </authorList>
    </citation>
    <scope>NUCLEOTIDE SEQUENCE</scope>
    <source>
        <strain evidence="1">MYW30-H2</strain>
    </source>
</reference>
<sequence>MAGMFNLEIDLNQFSDVINELPDLSVAKSVLDQGVKNATQYVRDVWVAAVQGTRLPGMTYTVFDDSYAKSLRTGESMKFPAPLYGVVTTDYDGADRIETGYGPYDMKTGLLNGPKSRPLKSGNGRYNTVPFRHYTPTDSNSGSSVISIKMRMPDNVFAQAKNLKRSVFDSNGKMKWGESLDWNAKPAYSWTGYQHQSNIYDGMYRVGAARHSQYLTFRRVSTPRIKILPNGREVRVGSAEDSWIHPGVKANPLIESVFNYCMPEVEKNLMELAEKVFEIR</sequence>
<name>A0ABY4CLC0_9BACL</name>
<organism evidence="1 2">
    <name type="scientific">Fodinisporobacter ferrooxydans</name>
    <dbReference type="NCBI Taxonomy" id="2901836"/>
    <lineage>
        <taxon>Bacteria</taxon>
        <taxon>Bacillati</taxon>
        <taxon>Bacillota</taxon>
        <taxon>Bacilli</taxon>
        <taxon>Bacillales</taxon>
        <taxon>Alicyclobacillaceae</taxon>
        <taxon>Fodinisporobacter</taxon>
    </lineage>
</organism>
<dbReference type="RefSeq" id="WP_347437483.1">
    <property type="nucleotide sequence ID" value="NZ_CP089291.1"/>
</dbReference>
<gene>
    <name evidence="1" type="ORF">LSG31_00430</name>
</gene>
<accession>A0ABY4CLC0</accession>
<keyword evidence="2" id="KW-1185">Reference proteome</keyword>
<dbReference type="EMBL" id="CP089291">
    <property type="protein sequence ID" value="UOF90784.1"/>
    <property type="molecule type" value="Genomic_DNA"/>
</dbReference>